<dbReference type="InterPro" id="IPR010664">
    <property type="entry name" value="LipoPS_assembly_LptC-rel"/>
</dbReference>
<evidence type="ECO:0008006" key="8">
    <source>
        <dbReference type="Google" id="ProtNLM"/>
    </source>
</evidence>
<dbReference type="GO" id="GO:0005886">
    <property type="term" value="C:plasma membrane"/>
    <property type="evidence" value="ECO:0007669"/>
    <property type="project" value="InterPro"/>
</dbReference>
<dbReference type="Gene3D" id="2.60.450.10">
    <property type="entry name" value="Lipopolysaccharide (LPS) transport protein A like domain"/>
    <property type="match status" value="1"/>
</dbReference>
<keyword evidence="3" id="KW-0812">Transmembrane</keyword>
<dbReference type="PANTHER" id="PTHR37481">
    <property type="entry name" value="LIPOPOLYSACCHARIDE EXPORT SYSTEM PROTEIN LPTC"/>
    <property type="match status" value="1"/>
</dbReference>
<evidence type="ECO:0000256" key="5">
    <source>
        <dbReference type="ARBA" id="ARBA00023136"/>
    </source>
</evidence>
<keyword evidence="2" id="KW-0997">Cell inner membrane</keyword>
<proteinExistence type="predicted"/>
<dbReference type="GO" id="GO:0017089">
    <property type="term" value="F:glycolipid transfer activity"/>
    <property type="evidence" value="ECO:0007669"/>
    <property type="project" value="TreeGrafter"/>
</dbReference>
<reference evidence="6 7" key="1">
    <citation type="submission" date="2015-01" db="EMBL/GenBank/DDBJ databases">
        <title>Lifestyle Evolution in Cyanobacterial Symbionts of Sponges.</title>
        <authorList>
            <person name="Burgsdorf I."/>
            <person name="Slaby B.M."/>
            <person name="Handley K.M."/>
            <person name="Haber M."/>
            <person name="Blom J."/>
            <person name="Marshall C.W."/>
            <person name="Gilbert J.A."/>
            <person name="Hentschel U."/>
            <person name="Steindler L."/>
        </authorList>
    </citation>
    <scope>NUCLEOTIDE SEQUENCE [LARGE SCALE GENOMIC DNA]</scope>
    <source>
        <strain evidence="6">SP3</strain>
    </source>
</reference>
<evidence type="ECO:0000256" key="2">
    <source>
        <dbReference type="ARBA" id="ARBA00022519"/>
    </source>
</evidence>
<evidence type="ECO:0000256" key="4">
    <source>
        <dbReference type="ARBA" id="ARBA00022989"/>
    </source>
</evidence>
<keyword evidence="4" id="KW-1133">Transmembrane helix</keyword>
<keyword evidence="5" id="KW-0472">Membrane</keyword>
<dbReference type="AlphaFoldDB" id="A0A0G2IW92"/>
<dbReference type="GO" id="GO:0015221">
    <property type="term" value="F:lipopolysaccharide transmembrane transporter activity"/>
    <property type="evidence" value="ECO:0007669"/>
    <property type="project" value="InterPro"/>
</dbReference>
<evidence type="ECO:0000313" key="6">
    <source>
        <dbReference type="EMBL" id="KKZ12123.1"/>
    </source>
</evidence>
<dbReference type="InterPro" id="IPR052363">
    <property type="entry name" value="LPS_export_LptC"/>
</dbReference>
<dbReference type="Pfam" id="PF06835">
    <property type="entry name" value="LptC"/>
    <property type="match status" value="1"/>
</dbReference>
<evidence type="ECO:0000313" key="7">
    <source>
        <dbReference type="Proteomes" id="UP000035067"/>
    </source>
</evidence>
<keyword evidence="1" id="KW-1003">Cell membrane</keyword>
<dbReference type="PANTHER" id="PTHR37481:SF1">
    <property type="entry name" value="LIPOPOLYSACCHARIDE EXPORT SYSTEM PROTEIN LPTC"/>
    <property type="match status" value="1"/>
</dbReference>
<protein>
    <recommendedName>
        <fullName evidence="8">LPS export ABC transporter periplasmic protein LptC</fullName>
    </recommendedName>
</protein>
<dbReference type="EMBL" id="JXQG01000028">
    <property type="protein sequence ID" value="KKZ12123.1"/>
    <property type="molecule type" value="Genomic_DNA"/>
</dbReference>
<accession>A0A0G2IW92</accession>
<dbReference type="NCBIfam" id="TIGR04409">
    <property type="entry name" value="LptC_YrbK"/>
    <property type="match status" value="1"/>
</dbReference>
<dbReference type="Proteomes" id="UP000035067">
    <property type="component" value="Unassembled WGS sequence"/>
</dbReference>
<comment type="caution">
    <text evidence="6">The sequence shown here is derived from an EMBL/GenBank/DDBJ whole genome shotgun (WGS) entry which is preliminary data.</text>
</comment>
<dbReference type="GO" id="GO:0030288">
    <property type="term" value="C:outer membrane-bounded periplasmic space"/>
    <property type="evidence" value="ECO:0007669"/>
    <property type="project" value="TreeGrafter"/>
</dbReference>
<name>A0A0G2IW92_9SYNE</name>
<evidence type="ECO:0000256" key="1">
    <source>
        <dbReference type="ARBA" id="ARBA00022475"/>
    </source>
</evidence>
<dbReference type="PROSITE" id="PS51257">
    <property type="entry name" value="PROKAR_LIPOPROTEIN"/>
    <property type="match status" value="1"/>
</dbReference>
<dbReference type="PATRIC" id="fig|1604020.3.peg.768"/>
<dbReference type="InterPro" id="IPR026265">
    <property type="entry name" value="LptC"/>
</dbReference>
<sequence length="383" mass="42084">MTSDERPIPSGSTVAGLLLAATCPLLLLAGCTPATLEMALQEQTPHELQSFSLQHNSDNTQLSLSLSSPKARHDWSRKTSVVTTPEALVYRDGVPVYGIRAQRGLLLGNNRLVQLDGAVELVHLQEPPTVVTGERLRWDTHRGHMTMTVNLAVNRGHMQVSAGRAELDFASRDLVFHDQVVVLDQSPQTDDLRLETTTLHWNLASGDLMAPSLVKAGHTDPAGAVQSVQGFNLTGNSRQRWLALQGPVQLQTRQAGQWRARDSVLWRLDRQQLESPGFLEAQAGALHVSGRSAALDLKQGVLTIAESCRFHQPGETLTAQQCRWNWQDRTILARGGVVVQREQYQQVTRADQLQGRLGEDNILSLTAPPQGRVTTELELEPSG</sequence>
<evidence type="ECO:0000256" key="3">
    <source>
        <dbReference type="ARBA" id="ARBA00022692"/>
    </source>
</evidence>
<organism evidence="6 7">
    <name type="scientific">Candidatus Synechococcus spongiarum SP3</name>
    <dbReference type="NCBI Taxonomy" id="1604020"/>
    <lineage>
        <taxon>Bacteria</taxon>
        <taxon>Bacillati</taxon>
        <taxon>Cyanobacteriota</taxon>
        <taxon>Cyanophyceae</taxon>
        <taxon>Synechococcales</taxon>
        <taxon>Synechococcaceae</taxon>
        <taxon>Synechococcus</taxon>
    </lineage>
</organism>
<gene>
    <name evidence="6" type="ORF">TE42_05675</name>
</gene>